<evidence type="ECO:0000313" key="4">
    <source>
        <dbReference type="Proteomes" id="UP001443914"/>
    </source>
</evidence>
<reference evidence="3 4" key="1">
    <citation type="submission" date="2024-03" db="EMBL/GenBank/DDBJ databases">
        <title>WGS assembly of Saponaria officinalis var. Norfolk2.</title>
        <authorList>
            <person name="Jenkins J."/>
            <person name="Shu S."/>
            <person name="Grimwood J."/>
            <person name="Barry K."/>
            <person name="Goodstein D."/>
            <person name="Schmutz J."/>
            <person name="Leebens-Mack J."/>
            <person name="Osbourn A."/>
        </authorList>
    </citation>
    <scope>NUCLEOTIDE SEQUENCE [LARGE SCALE GENOMIC DNA]</scope>
    <source>
        <strain evidence="4">cv. Norfolk2</strain>
        <strain evidence="3">JIC</strain>
        <tissue evidence="3">Leaf</tissue>
    </source>
</reference>
<evidence type="ECO:0000259" key="2">
    <source>
        <dbReference type="Pfam" id="PF25372"/>
    </source>
</evidence>
<dbReference type="InterPro" id="IPR036047">
    <property type="entry name" value="F-box-like_dom_sf"/>
</dbReference>
<dbReference type="Gene3D" id="3.80.10.10">
    <property type="entry name" value="Ribonuclease Inhibitor"/>
    <property type="match status" value="3"/>
</dbReference>
<dbReference type="CDD" id="cd22159">
    <property type="entry name" value="F-box_AtTIR1-like"/>
    <property type="match status" value="1"/>
</dbReference>
<protein>
    <recommendedName>
        <fullName evidence="5">F-box/LRR-repeat protein 12</fullName>
    </recommendedName>
</protein>
<evidence type="ECO:0008006" key="5">
    <source>
        <dbReference type="Google" id="ProtNLM"/>
    </source>
</evidence>
<dbReference type="Pfam" id="PF25372">
    <property type="entry name" value="DUF7885"/>
    <property type="match status" value="1"/>
</dbReference>
<dbReference type="Gene3D" id="1.20.1280.50">
    <property type="match status" value="1"/>
</dbReference>
<organism evidence="3 4">
    <name type="scientific">Saponaria officinalis</name>
    <name type="common">Common soapwort</name>
    <name type="synonym">Lychnis saponaria</name>
    <dbReference type="NCBI Taxonomy" id="3572"/>
    <lineage>
        <taxon>Eukaryota</taxon>
        <taxon>Viridiplantae</taxon>
        <taxon>Streptophyta</taxon>
        <taxon>Embryophyta</taxon>
        <taxon>Tracheophyta</taxon>
        <taxon>Spermatophyta</taxon>
        <taxon>Magnoliopsida</taxon>
        <taxon>eudicotyledons</taxon>
        <taxon>Gunneridae</taxon>
        <taxon>Pentapetalae</taxon>
        <taxon>Caryophyllales</taxon>
        <taxon>Caryophyllaceae</taxon>
        <taxon>Caryophylleae</taxon>
        <taxon>Saponaria</taxon>
    </lineage>
</organism>
<accession>A0AAW1KZJ1</accession>
<dbReference type="SMART" id="SM00367">
    <property type="entry name" value="LRR_CC"/>
    <property type="match status" value="7"/>
</dbReference>
<dbReference type="EMBL" id="JBDFQZ010000005">
    <property type="protein sequence ID" value="KAK9724865.1"/>
    <property type="molecule type" value="Genomic_DNA"/>
</dbReference>
<dbReference type="SUPFAM" id="SSF81383">
    <property type="entry name" value="F-box domain"/>
    <property type="match status" value="1"/>
</dbReference>
<sequence>MEAAVDVSLSTITDLPDDCLVFIFKRLSCESDRRAFGLTCRKWLEIQNQNRQSLQFDCSLTNFMVPLSETFYNIDTYKLHRILTRFPHLKSLSLSGCTELPDSGLKPLQNYGCTLRALHLDCCFKITDNGLSFVATGSPSLTFISLYRCNVNDTGVETLANGCFGLEAVNLSYCSFITDHGIRSLVQNCSKLTAIRISHCERITGVGFQHCSENLAYVEAESCKLQPEGISSIVSGDGLRYLNISSLSWSVHGNGLSAIGVAKRLRVLNTRLCQTIRDEMVGMIAKGCPSLVEWNLAMCHEVRVGGWESIALNCHNLEKLHVNRCRNLCNRGLQALENGCKKLSTLYMNGCTRVSGFAVDLFRLARGDVIVGEENFELPSDFRAIMYPSC</sequence>
<dbReference type="InterPro" id="IPR001810">
    <property type="entry name" value="F-box_dom"/>
</dbReference>
<dbReference type="AlphaFoldDB" id="A0AAW1KZJ1"/>
<feature type="domain" description="F-box" evidence="1">
    <location>
        <begin position="12"/>
        <end position="48"/>
    </location>
</feature>
<dbReference type="InterPro" id="IPR001611">
    <property type="entry name" value="Leu-rich_rpt"/>
</dbReference>
<dbReference type="InterPro" id="IPR057207">
    <property type="entry name" value="FBXL15_LRR"/>
</dbReference>
<dbReference type="GO" id="GO:0019005">
    <property type="term" value="C:SCF ubiquitin ligase complex"/>
    <property type="evidence" value="ECO:0007669"/>
    <property type="project" value="TreeGrafter"/>
</dbReference>
<dbReference type="PANTHER" id="PTHR13318">
    <property type="entry name" value="PARTNER OF PAIRED, ISOFORM B-RELATED"/>
    <property type="match status" value="1"/>
</dbReference>
<dbReference type="GO" id="GO:0031146">
    <property type="term" value="P:SCF-dependent proteasomal ubiquitin-dependent protein catabolic process"/>
    <property type="evidence" value="ECO:0007669"/>
    <property type="project" value="TreeGrafter"/>
</dbReference>
<keyword evidence="4" id="KW-1185">Reference proteome</keyword>
<dbReference type="InterPro" id="IPR006553">
    <property type="entry name" value="Leu-rich_rpt_Cys-con_subtyp"/>
</dbReference>
<gene>
    <name evidence="3" type="ORF">RND81_05G103800</name>
</gene>
<evidence type="ECO:0000259" key="1">
    <source>
        <dbReference type="Pfam" id="PF12937"/>
    </source>
</evidence>
<dbReference type="SUPFAM" id="SSF52047">
    <property type="entry name" value="RNI-like"/>
    <property type="match status" value="1"/>
</dbReference>
<dbReference type="InterPro" id="IPR032675">
    <property type="entry name" value="LRR_dom_sf"/>
</dbReference>
<name>A0AAW1KZJ1_SAPOF</name>
<proteinExistence type="predicted"/>
<comment type="caution">
    <text evidence="3">The sequence shown here is derived from an EMBL/GenBank/DDBJ whole genome shotgun (WGS) entry which is preliminary data.</text>
</comment>
<dbReference type="Pfam" id="PF12937">
    <property type="entry name" value="F-box-like"/>
    <property type="match status" value="1"/>
</dbReference>
<dbReference type="EMBL" id="JBDFQZ010000005">
    <property type="protein sequence ID" value="KAK9724864.1"/>
    <property type="molecule type" value="Genomic_DNA"/>
</dbReference>
<evidence type="ECO:0000313" key="3">
    <source>
        <dbReference type="EMBL" id="KAK9724864.1"/>
    </source>
</evidence>
<feature type="domain" description="F-box/LRR-repeat protein 15-like leucin rich repeat" evidence="2">
    <location>
        <begin position="150"/>
        <end position="300"/>
    </location>
</feature>
<dbReference type="Pfam" id="PF13516">
    <property type="entry name" value="LRR_6"/>
    <property type="match status" value="2"/>
</dbReference>
<dbReference type="Proteomes" id="UP001443914">
    <property type="component" value="Unassembled WGS sequence"/>
</dbReference>